<dbReference type="InterPro" id="IPR000182">
    <property type="entry name" value="GNAT_dom"/>
</dbReference>
<accession>A0ABP6NGX0</accession>
<dbReference type="Gene3D" id="3.40.630.30">
    <property type="match status" value="1"/>
</dbReference>
<evidence type="ECO:0000313" key="3">
    <source>
        <dbReference type="Proteomes" id="UP001501637"/>
    </source>
</evidence>
<gene>
    <name evidence="2" type="ORF">GCM10010449_78450</name>
</gene>
<organism evidence="2 3">
    <name type="scientific">Streptomyces rectiviolaceus</name>
    <dbReference type="NCBI Taxonomy" id="332591"/>
    <lineage>
        <taxon>Bacteria</taxon>
        <taxon>Bacillati</taxon>
        <taxon>Actinomycetota</taxon>
        <taxon>Actinomycetes</taxon>
        <taxon>Kitasatosporales</taxon>
        <taxon>Streptomycetaceae</taxon>
        <taxon>Streptomyces</taxon>
    </lineage>
</organism>
<protein>
    <recommendedName>
        <fullName evidence="1">N-acetyltransferase domain-containing protein</fullName>
    </recommendedName>
</protein>
<dbReference type="SUPFAM" id="SSF55729">
    <property type="entry name" value="Acyl-CoA N-acyltransferases (Nat)"/>
    <property type="match status" value="1"/>
</dbReference>
<evidence type="ECO:0000259" key="1">
    <source>
        <dbReference type="Pfam" id="PF13302"/>
    </source>
</evidence>
<feature type="domain" description="N-acetyltransferase" evidence="1">
    <location>
        <begin position="44"/>
        <end position="184"/>
    </location>
</feature>
<evidence type="ECO:0000313" key="2">
    <source>
        <dbReference type="EMBL" id="GAA3148034.1"/>
    </source>
</evidence>
<dbReference type="PANTHER" id="PTHR43792">
    <property type="entry name" value="GNAT FAMILY, PUTATIVE (AFU_ORTHOLOGUE AFUA_3G00765)-RELATED-RELATED"/>
    <property type="match status" value="1"/>
</dbReference>
<dbReference type="InterPro" id="IPR016181">
    <property type="entry name" value="Acyl_CoA_acyltransferase"/>
</dbReference>
<dbReference type="InterPro" id="IPR051531">
    <property type="entry name" value="N-acetyltransferase"/>
</dbReference>
<comment type="caution">
    <text evidence="2">The sequence shown here is derived from an EMBL/GenBank/DDBJ whole genome shotgun (WGS) entry which is preliminary data.</text>
</comment>
<dbReference type="Pfam" id="PF13302">
    <property type="entry name" value="Acetyltransf_3"/>
    <property type="match status" value="1"/>
</dbReference>
<dbReference type="Proteomes" id="UP001501637">
    <property type="component" value="Unassembled WGS sequence"/>
</dbReference>
<keyword evidence="3" id="KW-1185">Reference proteome</keyword>
<sequence length="226" mass="25172">MLGRRTGWSISLSGRFARAGKHAPSYDARMTDPRPATEELRTVRLSLRRPVEADIDAIFAIHSDPGTCLHNPSDALVRPEEAAALYQRWNDQWQSCGYGYWVVRRHDSARQLGFCGIKPVDLHGMRTLNLFYRFATSAWGRGYAAESATAVTTWASRHVPDLPLIARVRPANAASRRVAVAAGLTRAEHLDAPGYDGLDWIYAATPTAGHTDRHAYLPASHHHRRP</sequence>
<reference evidence="3" key="1">
    <citation type="journal article" date="2019" name="Int. J. Syst. Evol. Microbiol.">
        <title>The Global Catalogue of Microorganisms (GCM) 10K type strain sequencing project: providing services to taxonomists for standard genome sequencing and annotation.</title>
        <authorList>
            <consortium name="The Broad Institute Genomics Platform"/>
            <consortium name="The Broad Institute Genome Sequencing Center for Infectious Disease"/>
            <person name="Wu L."/>
            <person name="Ma J."/>
        </authorList>
    </citation>
    <scope>NUCLEOTIDE SEQUENCE [LARGE SCALE GENOMIC DNA]</scope>
    <source>
        <strain evidence="3">JCM 9092</strain>
    </source>
</reference>
<proteinExistence type="predicted"/>
<dbReference type="EMBL" id="BAAAUG010000200">
    <property type="protein sequence ID" value="GAA3148034.1"/>
    <property type="molecule type" value="Genomic_DNA"/>
</dbReference>
<name>A0ABP6NGX0_9ACTN</name>
<dbReference type="PANTHER" id="PTHR43792:SF1">
    <property type="entry name" value="N-ACETYLTRANSFERASE DOMAIN-CONTAINING PROTEIN"/>
    <property type="match status" value="1"/>
</dbReference>